<evidence type="ECO:0008006" key="3">
    <source>
        <dbReference type="Google" id="ProtNLM"/>
    </source>
</evidence>
<dbReference type="EMBL" id="AAVN02000003">
    <property type="protein sequence ID" value="EBA39769.1"/>
    <property type="molecule type" value="Genomic_DNA"/>
</dbReference>
<evidence type="ECO:0000313" key="2">
    <source>
        <dbReference type="Proteomes" id="UP000002979"/>
    </source>
</evidence>
<protein>
    <recommendedName>
        <fullName evidence="3">NAD-specific glutamate dehydrogenase</fullName>
    </recommendedName>
</protein>
<reference evidence="1 2" key="2">
    <citation type="submission" date="2007-04" db="EMBL/GenBank/DDBJ databases">
        <authorList>
            <person name="Fulton L."/>
            <person name="Clifton S."/>
            <person name="Fulton B."/>
            <person name="Xu J."/>
            <person name="Minx P."/>
            <person name="Mardis E.R."/>
            <person name="Wilson R.K."/>
        </authorList>
    </citation>
    <scope>NUCLEOTIDE SEQUENCE [LARGE SCALE GENOMIC DNA]</scope>
    <source>
        <strain evidence="2">ATCC 25986 / DSM 3979 / JCM 10188 / KCTC 3647 / NCTC 11838 / VPI 1003</strain>
    </source>
</reference>
<organism evidence="1 2">
    <name type="scientific">Collinsella aerofaciens (strain ATCC 25986 / DSM 3979 / JCM 10188 / KCTC 3647 / NCTC 11838 / VPI 1003)</name>
    <dbReference type="NCBI Taxonomy" id="411903"/>
    <lineage>
        <taxon>Bacteria</taxon>
        <taxon>Bacillati</taxon>
        <taxon>Actinomycetota</taxon>
        <taxon>Coriobacteriia</taxon>
        <taxon>Coriobacteriales</taxon>
        <taxon>Coriobacteriaceae</taxon>
        <taxon>Collinsella</taxon>
    </lineage>
</organism>
<evidence type="ECO:0000313" key="1">
    <source>
        <dbReference type="EMBL" id="EBA39769.1"/>
    </source>
</evidence>
<accession>A4E923</accession>
<dbReference type="Proteomes" id="UP000002979">
    <property type="component" value="Unassembled WGS sequence"/>
</dbReference>
<proteinExistence type="predicted"/>
<dbReference type="AlphaFoldDB" id="A4E923"/>
<sequence>MAIALVHGVSTRGERLASLAAVGRGAGLLTVHDVGGNGQNRGRRHGVAVGIVHADVLHELVHNVVSDLVDAVVVVTVLGELALGLEVDDDAVLITDGVDLGVLDGGQGVSHDGKASDARSEPAVHVLVVQSHLDALVAIFVVHVVNDVQRVDVHASEPLHHVVVLGHNVVVIERIALDGAILGADLLLGDLVNTAVECVQQALGQVGASAEELHLLADAHGGHAAGDAVVVAMIDAHEVVVLVLDRGASDRSLGAELLEVLGQTGRPQNGHVGLGAGAHVLERVQVAVAHLGNERTAVDTHAADGLGDPLRVAGEQGLVLGGTGKLDHAKLHDEVIHELLDLLLGEGTVGKVALSVDVDERGGTADGHSGAVLLLDGSEVGEVHPLDGLLRVGSRVGNIETIGLGHHLKLAEGADLLLQLLTIADVVGGHDRRGGSLLGLLVLDQVVDTVQGDTTVVADDAAAAIAIGQTGDDVGRAASTHLGGVNIEDAGVVGLALEGVALDNVLVDLVAVLAGSLASDADTTVDVQRALERLVGLEADDSLLLAVGVIDVASGVAHDTRDDLGVHIEDTALFALLKQQVENLAPQLLGTLGRTDEERLVALVGGVVLLDEVSDVNFSRPDAFLEAFPCLLHCVTTLLVTCNAALSHTAAY</sequence>
<comment type="caution">
    <text evidence="1">The sequence shown here is derived from an EMBL/GenBank/DDBJ whole genome shotgun (WGS) entry which is preliminary data.</text>
</comment>
<reference evidence="1 2" key="1">
    <citation type="submission" date="2007-01" db="EMBL/GenBank/DDBJ databases">
        <title>Draft genome sequence of Collinsella aerofaciens (ATCC 25986).</title>
        <authorList>
            <person name="Sudarsanam P."/>
            <person name="Ley R."/>
            <person name="Guruge J."/>
            <person name="Turnbaugh P.J."/>
            <person name="Mahowald M."/>
            <person name="Liep D."/>
            <person name="Gordon J."/>
        </authorList>
    </citation>
    <scope>NUCLEOTIDE SEQUENCE [LARGE SCALE GENOMIC DNA]</scope>
    <source>
        <strain evidence="2">ATCC 25986 / DSM 3979 / JCM 10188 / KCTC 3647 / NCTC 11838 / VPI 1003</strain>
    </source>
</reference>
<name>A4E923_COLAA</name>
<gene>
    <name evidence="1" type="ORF">COLAER_00916</name>
</gene>